<accession>A0A0D8XS76</accession>
<keyword evidence="6" id="KW-1133">Transmembrane helix</keyword>
<dbReference type="EMBL" id="KN716420">
    <property type="protein sequence ID" value="KJH45211.1"/>
    <property type="molecule type" value="Genomic_DNA"/>
</dbReference>
<dbReference type="OrthoDB" id="2017643at2759"/>
<evidence type="ECO:0000313" key="10">
    <source>
        <dbReference type="Proteomes" id="UP000053766"/>
    </source>
</evidence>
<keyword evidence="5" id="KW-0812">Transmembrane</keyword>
<sequence length="267" mass="31314">MAPSYNDVLNVMTLLRGPRPDHKKTDFMDDLDYGIEKLTYMYDMQHGTAEIRAVVEGEQKVKDYYWWCYIDRFKNVSEAEWTKYNDELYLYSAYLDIRKNSLYPRNNAIQVLSVSFGSMKQKVFCYIFDETSHSVVEGYIREIWQRGWDPRDNFYNVNLITCPIPKRLEQSAKMFVSISMKLCQSQQSALRVHIPPPAYRKEVVAVCVKGMDFEEEISSRLVEWLEAQYLLGVSTVTIYKYTVSQSVQNVLAYYERLGKLVQVALPL</sequence>
<evidence type="ECO:0000256" key="6">
    <source>
        <dbReference type="ARBA" id="ARBA00022989"/>
    </source>
</evidence>
<organism evidence="9 10">
    <name type="scientific">Dictyocaulus viviparus</name>
    <name type="common">Bovine lungworm</name>
    <dbReference type="NCBI Taxonomy" id="29172"/>
    <lineage>
        <taxon>Eukaryota</taxon>
        <taxon>Metazoa</taxon>
        <taxon>Ecdysozoa</taxon>
        <taxon>Nematoda</taxon>
        <taxon>Chromadorea</taxon>
        <taxon>Rhabditida</taxon>
        <taxon>Rhabditina</taxon>
        <taxon>Rhabditomorpha</taxon>
        <taxon>Strongyloidea</taxon>
        <taxon>Metastrongylidae</taxon>
        <taxon>Dictyocaulus</taxon>
    </lineage>
</organism>
<evidence type="ECO:0000313" key="9">
    <source>
        <dbReference type="EMBL" id="KJH45211.1"/>
    </source>
</evidence>
<dbReference type="Pfam" id="PF01697">
    <property type="entry name" value="Glyco_transf_92"/>
    <property type="match status" value="1"/>
</dbReference>
<dbReference type="Proteomes" id="UP000053766">
    <property type="component" value="Unassembled WGS sequence"/>
</dbReference>
<dbReference type="EC" id="2.4.1.-" evidence="8"/>
<keyword evidence="4 8" id="KW-0808">Transferase</keyword>
<dbReference type="InterPro" id="IPR008166">
    <property type="entry name" value="Glyco_transf_92"/>
</dbReference>
<proteinExistence type="inferred from homology"/>
<evidence type="ECO:0000256" key="8">
    <source>
        <dbReference type="RuleBase" id="RU366017"/>
    </source>
</evidence>
<dbReference type="GO" id="GO:0005737">
    <property type="term" value="C:cytoplasm"/>
    <property type="evidence" value="ECO:0007669"/>
    <property type="project" value="TreeGrafter"/>
</dbReference>
<reference evidence="9 10" key="1">
    <citation type="submission" date="2013-11" db="EMBL/GenBank/DDBJ databases">
        <title>Draft genome of the bovine lungworm Dictyocaulus viviparus.</title>
        <authorList>
            <person name="Mitreva M."/>
        </authorList>
    </citation>
    <scope>NUCLEOTIDE SEQUENCE [LARGE SCALE GENOMIC DNA]</scope>
    <source>
        <strain evidence="9 10">HannoverDv2000</strain>
    </source>
</reference>
<evidence type="ECO:0000256" key="7">
    <source>
        <dbReference type="ARBA" id="ARBA00023136"/>
    </source>
</evidence>
<evidence type="ECO:0000256" key="3">
    <source>
        <dbReference type="ARBA" id="ARBA00022676"/>
    </source>
</evidence>
<keyword evidence="7" id="KW-0472">Membrane</keyword>
<evidence type="ECO:0000256" key="2">
    <source>
        <dbReference type="ARBA" id="ARBA00007647"/>
    </source>
</evidence>
<gene>
    <name evidence="9" type="ORF">DICVIV_08752</name>
</gene>
<reference evidence="10" key="2">
    <citation type="journal article" date="2016" name="Sci. Rep.">
        <title>Dictyocaulus viviparus genome, variome and transcriptome elucidate lungworm biology and support future intervention.</title>
        <authorList>
            <person name="McNulty S.N."/>
            <person name="Strube C."/>
            <person name="Rosa B.A."/>
            <person name="Martin J.C."/>
            <person name="Tyagi R."/>
            <person name="Choi Y.J."/>
            <person name="Wang Q."/>
            <person name="Hallsworth Pepin K."/>
            <person name="Zhang X."/>
            <person name="Ozersky P."/>
            <person name="Wilson R.K."/>
            <person name="Sternberg P.W."/>
            <person name="Gasser R.B."/>
            <person name="Mitreva M."/>
        </authorList>
    </citation>
    <scope>NUCLEOTIDE SEQUENCE [LARGE SCALE GENOMIC DNA]</scope>
    <source>
        <strain evidence="10">HannoverDv2000</strain>
    </source>
</reference>
<evidence type="ECO:0000256" key="5">
    <source>
        <dbReference type="ARBA" id="ARBA00022692"/>
    </source>
</evidence>
<dbReference type="GO" id="GO:0016757">
    <property type="term" value="F:glycosyltransferase activity"/>
    <property type="evidence" value="ECO:0007669"/>
    <property type="project" value="UniProtKB-UniRule"/>
</dbReference>
<comment type="similarity">
    <text evidence="2 8">Belongs to the glycosyltransferase 92 family.</text>
</comment>
<dbReference type="PANTHER" id="PTHR21461:SF69">
    <property type="entry name" value="GLYCOSYLTRANSFERASE FAMILY 92 PROTEIN"/>
    <property type="match status" value="1"/>
</dbReference>
<protein>
    <recommendedName>
        <fullName evidence="8">Glycosyltransferase family 92 protein</fullName>
        <ecNumber evidence="8">2.4.1.-</ecNumber>
    </recommendedName>
</protein>
<evidence type="ECO:0000256" key="4">
    <source>
        <dbReference type="ARBA" id="ARBA00022679"/>
    </source>
</evidence>
<comment type="subcellular location">
    <subcellularLocation>
        <location evidence="1">Membrane</location>
        <topology evidence="1">Single-pass membrane protein</topology>
    </subcellularLocation>
</comment>
<name>A0A0D8XS76_DICVI</name>
<keyword evidence="10" id="KW-1185">Reference proteome</keyword>
<dbReference type="AlphaFoldDB" id="A0A0D8XS76"/>
<dbReference type="GO" id="GO:0016020">
    <property type="term" value="C:membrane"/>
    <property type="evidence" value="ECO:0007669"/>
    <property type="project" value="UniProtKB-SubCell"/>
</dbReference>
<keyword evidence="3 8" id="KW-0328">Glycosyltransferase</keyword>
<evidence type="ECO:0000256" key="1">
    <source>
        <dbReference type="ARBA" id="ARBA00004167"/>
    </source>
</evidence>
<dbReference type="PANTHER" id="PTHR21461">
    <property type="entry name" value="GLYCOSYLTRANSFERASE FAMILY 92 PROTEIN"/>
    <property type="match status" value="1"/>
</dbReference>